<organism evidence="2 3">
    <name type="scientific">Tetranychus urticae</name>
    <name type="common">Two-spotted spider mite</name>
    <dbReference type="NCBI Taxonomy" id="32264"/>
    <lineage>
        <taxon>Eukaryota</taxon>
        <taxon>Metazoa</taxon>
        <taxon>Ecdysozoa</taxon>
        <taxon>Arthropoda</taxon>
        <taxon>Chelicerata</taxon>
        <taxon>Arachnida</taxon>
        <taxon>Acari</taxon>
        <taxon>Acariformes</taxon>
        <taxon>Trombidiformes</taxon>
        <taxon>Prostigmata</taxon>
        <taxon>Eleutherengona</taxon>
        <taxon>Raphignathae</taxon>
        <taxon>Tetranychoidea</taxon>
        <taxon>Tetranychidae</taxon>
        <taxon>Tetranychus</taxon>
    </lineage>
</organism>
<name>T1KMH0_TETUR</name>
<dbReference type="Pfam" id="PF00226">
    <property type="entry name" value="DnaJ"/>
    <property type="match status" value="1"/>
</dbReference>
<proteinExistence type="predicted"/>
<evidence type="ECO:0000313" key="2">
    <source>
        <dbReference type="EnsemblMetazoa" id="tetur15g01590.1"/>
    </source>
</evidence>
<dbReference type="EMBL" id="CAEY01000244">
    <property type="status" value="NOT_ANNOTATED_CDS"/>
    <property type="molecule type" value="Genomic_DNA"/>
</dbReference>
<sequence>MVYRSTDLIQLFDPSEESMVKIYRKLALNFHPDKNPDKLIAEELMKMINHHYRLIETNDDETLDRYPIFVSKYSDGQCHTSQPVILQEGKNIQTQFGQVFGVPKEEIIGWTGIIRPWSHVTVVINSEPVKKSDNRTDIDFIKDTFLDRLLTKVNNNMLLRAIEEFLVIGKMSLKNYLDKRTGIAKIKLASDFEIEIKTGKNLNNRDLTFANGQNWKLPGLSKYIIPNRSLPQDFAVCLHHGIQFSWNLVDNEADINKSIYLAIQAMEMIFININRLGSNLPLLSSAASLEIIPRDLKTWNEDLRKYIGYDRLNSFETKNKIWLKETLFNIKFKPADLRVTGFEDYI</sequence>
<protein>
    <recommendedName>
        <fullName evidence="1">J domain-containing protein</fullName>
    </recommendedName>
</protein>
<dbReference type="CDD" id="cd06257">
    <property type="entry name" value="DnaJ"/>
    <property type="match status" value="1"/>
</dbReference>
<dbReference type="HOGENOM" id="CLU_802485_0_0_1"/>
<reference evidence="2" key="2">
    <citation type="submission" date="2015-06" db="UniProtKB">
        <authorList>
            <consortium name="EnsemblMetazoa"/>
        </authorList>
    </citation>
    <scope>IDENTIFICATION</scope>
</reference>
<keyword evidence="3" id="KW-1185">Reference proteome</keyword>
<dbReference type="PROSITE" id="PS50076">
    <property type="entry name" value="DNAJ_2"/>
    <property type="match status" value="1"/>
</dbReference>
<dbReference type="AlphaFoldDB" id="T1KMH0"/>
<evidence type="ECO:0000313" key="3">
    <source>
        <dbReference type="Proteomes" id="UP000015104"/>
    </source>
</evidence>
<feature type="domain" description="J" evidence="1">
    <location>
        <begin position="1"/>
        <end position="67"/>
    </location>
</feature>
<dbReference type="InterPro" id="IPR001623">
    <property type="entry name" value="DnaJ_domain"/>
</dbReference>
<dbReference type="Proteomes" id="UP000015104">
    <property type="component" value="Unassembled WGS sequence"/>
</dbReference>
<dbReference type="SUPFAM" id="SSF46565">
    <property type="entry name" value="Chaperone J-domain"/>
    <property type="match status" value="1"/>
</dbReference>
<dbReference type="InterPro" id="IPR036869">
    <property type="entry name" value="J_dom_sf"/>
</dbReference>
<reference evidence="3" key="1">
    <citation type="submission" date="2011-08" db="EMBL/GenBank/DDBJ databases">
        <authorList>
            <person name="Rombauts S."/>
        </authorList>
    </citation>
    <scope>NUCLEOTIDE SEQUENCE</scope>
    <source>
        <strain evidence="3">London</strain>
    </source>
</reference>
<accession>T1KMH0</accession>
<evidence type="ECO:0000259" key="1">
    <source>
        <dbReference type="PROSITE" id="PS50076"/>
    </source>
</evidence>
<dbReference type="Gene3D" id="1.10.287.110">
    <property type="entry name" value="DnaJ domain"/>
    <property type="match status" value="1"/>
</dbReference>
<dbReference type="EnsemblMetazoa" id="tetur15g01590.1">
    <property type="protein sequence ID" value="tetur15g01590.1"/>
    <property type="gene ID" value="tetur15g01590"/>
</dbReference>